<keyword evidence="2" id="KW-1185">Reference proteome</keyword>
<evidence type="ECO:0000313" key="2">
    <source>
        <dbReference type="Proteomes" id="UP000005207"/>
    </source>
</evidence>
<dbReference type="SMART" id="SM00263">
    <property type="entry name" value="LYZ1"/>
    <property type="match status" value="1"/>
</dbReference>
<reference evidence="1" key="3">
    <citation type="submission" date="2025-09" db="UniProtKB">
        <authorList>
            <consortium name="Ensembl"/>
        </authorList>
    </citation>
    <scope>IDENTIFICATION</scope>
</reference>
<accession>A0A669CQK4</accession>
<dbReference type="SUPFAM" id="SSF53955">
    <property type="entry name" value="Lysozyme-like"/>
    <property type="match status" value="1"/>
</dbReference>
<reference evidence="1" key="2">
    <citation type="submission" date="2025-08" db="UniProtKB">
        <authorList>
            <consortium name="Ensembl"/>
        </authorList>
    </citation>
    <scope>IDENTIFICATION</scope>
</reference>
<dbReference type="Proteomes" id="UP000005207">
    <property type="component" value="Linkage group LG11"/>
</dbReference>
<organism evidence="1 2">
    <name type="scientific">Oreochromis niloticus</name>
    <name type="common">Nile tilapia</name>
    <name type="synonym">Tilapia nilotica</name>
    <dbReference type="NCBI Taxonomy" id="8128"/>
    <lineage>
        <taxon>Eukaryota</taxon>
        <taxon>Metazoa</taxon>
        <taxon>Chordata</taxon>
        <taxon>Craniata</taxon>
        <taxon>Vertebrata</taxon>
        <taxon>Euteleostomi</taxon>
        <taxon>Actinopterygii</taxon>
        <taxon>Neopterygii</taxon>
        <taxon>Teleostei</taxon>
        <taxon>Neoteleostei</taxon>
        <taxon>Acanthomorphata</taxon>
        <taxon>Ovalentaria</taxon>
        <taxon>Cichlomorphae</taxon>
        <taxon>Cichliformes</taxon>
        <taxon>Cichlidae</taxon>
        <taxon>African cichlids</taxon>
        <taxon>Pseudocrenilabrinae</taxon>
        <taxon>Oreochromini</taxon>
        <taxon>Oreochromis</taxon>
    </lineage>
</organism>
<protein>
    <recommendedName>
        <fullName evidence="3">Lysozyme</fullName>
    </recommendedName>
</protein>
<reference evidence="2" key="1">
    <citation type="submission" date="2012-01" db="EMBL/GenBank/DDBJ databases">
        <title>The Genome Sequence of Oreochromis niloticus (Nile Tilapia).</title>
        <authorList>
            <consortium name="Broad Institute Genome Assembly Team"/>
            <consortium name="Broad Institute Sequencing Platform"/>
            <person name="Di Palma F."/>
            <person name="Johnson J."/>
            <person name="Lander E.S."/>
            <person name="Lindblad-Toh K."/>
        </authorList>
    </citation>
    <scope>NUCLEOTIDE SEQUENCE [LARGE SCALE GENOMIC DNA]</scope>
</reference>
<dbReference type="Gene3D" id="1.10.530.10">
    <property type="match status" value="1"/>
</dbReference>
<name>A0A669CQK4_ORENI</name>
<dbReference type="Pfam" id="PF00062">
    <property type="entry name" value="Lys"/>
    <property type="match status" value="1"/>
</dbReference>
<evidence type="ECO:0008006" key="3">
    <source>
        <dbReference type="Google" id="ProtNLM"/>
    </source>
</evidence>
<evidence type="ECO:0000313" key="1">
    <source>
        <dbReference type="Ensembl" id="ENSONIP00000049058.1"/>
    </source>
</evidence>
<dbReference type="AlphaFoldDB" id="A0A669CQK4"/>
<proteinExistence type="predicted"/>
<dbReference type="InterPro" id="IPR001916">
    <property type="entry name" value="Glyco_hydro_22"/>
</dbReference>
<sequence>MSTSNNWLKKLPKKPLLALQHLDQFLYSFVDEPDVQCAIFDCLQYEEDTEPKNLYGLFQLSDRKFCDSGYCPSENVCHTSCTAFTDNDITDDIAWGSGYFLCMKLNQSEDSFSYLSATLKATHVCQFSSLGRTGDHYVIRLMRGLGLNLP</sequence>
<dbReference type="GeneTree" id="ENSGT00770000121010"/>
<dbReference type="InParanoid" id="A0A669CQK4"/>
<dbReference type="Ensembl" id="ENSONIT00000078619.1">
    <property type="protein sequence ID" value="ENSONIP00000049058.1"/>
    <property type="gene ID" value="ENSONIG00000038242.1"/>
</dbReference>
<dbReference type="InterPro" id="IPR023346">
    <property type="entry name" value="Lysozyme-like_dom_sf"/>
</dbReference>